<sequence length="167" mass="18660">MRLEILKGGDIIADNYNKEVNDYFQDDITTRTSTLIIGGTVANVECRLLNVMSDPKVGKYTGHTVKNWGKARKAHEIKTTEGRRDRIFAVDHEIVSFGNVDILLYARKTGLKKIGCPTLYYHHANVSFKGVPECRPGTPGREGGSNAGHEKIYMTSQNFNVFLSKLV</sequence>
<dbReference type="EMBL" id="KZ293697">
    <property type="protein sequence ID" value="PBK84587.1"/>
    <property type="molecule type" value="Genomic_DNA"/>
</dbReference>
<proteinExistence type="predicted"/>
<organism evidence="1 2">
    <name type="scientific">Armillaria gallica</name>
    <name type="common">Bulbous honey fungus</name>
    <name type="synonym">Armillaria bulbosa</name>
    <dbReference type="NCBI Taxonomy" id="47427"/>
    <lineage>
        <taxon>Eukaryota</taxon>
        <taxon>Fungi</taxon>
        <taxon>Dikarya</taxon>
        <taxon>Basidiomycota</taxon>
        <taxon>Agaricomycotina</taxon>
        <taxon>Agaricomycetes</taxon>
        <taxon>Agaricomycetidae</taxon>
        <taxon>Agaricales</taxon>
        <taxon>Marasmiineae</taxon>
        <taxon>Physalacriaceae</taxon>
        <taxon>Armillaria</taxon>
    </lineage>
</organism>
<accession>A0A2H3D691</accession>
<dbReference type="InParanoid" id="A0A2H3D691"/>
<evidence type="ECO:0000313" key="1">
    <source>
        <dbReference type="EMBL" id="PBK84587.1"/>
    </source>
</evidence>
<protein>
    <submittedName>
        <fullName evidence="1">Uncharacterized protein</fullName>
    </submittedName>
</protein>
<keyword evidence="2" id="KW-1185">Reference proteome</keyword>
<gene>
    <name evidence="1" type="ORF">ARMGADRAFT_1132765</name>
</gene>
<dbReference type="Proteomes" id="UP000217790">
    <property type="component" value="Unassembled WGS sequence"/>
</dbReference>
<reference evidence="2" key="1">
    <citation type="journal article" date="2017" name="Nat. Ecol. Evol.">
        <title>Genome expansion and lineage-specific genetic innovations in the forest pathogenic fungi Armillaria.</title>
        <authorList>
            <person name="Sipos G."/>
            <person name="Prasanna A.N."/>
            <person name="Walter M.C."/>
            <person name="O'Connor E."/>
            <person name="Balint B."/>
            <person name="Krizsan K."/>
            <person name="Kiss B."/>
            <person name="Hess J."/>
            <person name="Varga T."/>
            <person name="Slot J."/>
            <person name="Riley R."/>
            <person name="Boka B."/>
            <person name="Rigling D."/>
            <person name="Barry K."/>
            <person name="Lee J."/>
            <person name="Mihaltcheva S."/>
            <person name="LaButti K."/>
            <person name="Lipzen A."/>
            <person name="Waldron R."/>
            <person name="Moloney N.M."/>
            <person name="Sperisen C."/>
            <person name="Kredics L."/>
            <person name="Vagvoelgyi C."/>
            <person name="Patrignani A."/>
            <person name="Fitzpatrick D."/>
            <person name="Nagy I."/>
            <person name="Doyle S."/>
            <person name="Anderson J.B."/>
            <person name="Grigoriev I.V."/>
            <person name="Gueldener U."/>
            <person name="Muensterkoetter M."/>
            <person name="Nagy L.G."/>
        </authorList>
    </citation>
    <scope>NUCLEOTIDE SEQUENCE [LARGE SCALE GENOMIC DNA]</scope>
    <source>
        <strain evidence="2">Ar21-2</strain>
    </source>
</reference>
<name>A0A2H3D691_ARMGA</name>
<dbReference type="AlphaFoldDB" id="A0A2H3D691"/>
<evidence type="ECO:0000313" key="2">
    <source>
        <dbReference type="Proteomes" id="UP000217790"/>
    </source>
</evidence>